<dbReference type="eggNOG" id="ENOG5032T2B">
    <property type="taxonomic scope" value="Bacteria"/>
</dbReference>
<dbReference type="AlphaFoldDB" id="F0R5L3"/>
<accession>F0R5L3</accession>
<dbReference type="EMBL" id="CP002530">
    <property type="protein sequence ID" value="ADY35720.1"/>
    <property type="molecule type" value="Genomic_DNA"/>
</dbReference>
<sequence>MRKFKEKQAVYWNDPAGETSGVYEVLDTNEEYNAGITEAEIPGFDSRVLLIGNGMSEAEVYAEELSVIDPPSSESRGLVQKDMENGFRRFVRNNGCKPDYAVCSIAWNDGGSYPEVNIRLSETADPDTDDSFFFYCNGLEGLKPLAFPGLEEFYITGILHFEIFAGNARHKKQKIECHPHFLRQI</sequence>
<organism evidence="1 2">
    <name type="scientific">Phocaeicola salanitronis (strain DSM 18170 / JCM 13657 / CCUG 60908 / BL78)</name>
    <name type="common">Bacteroides salanitronis</name>
    <dbReference type="NCBI Taxonomy" id="667015"/>
    <lineage>
        <taxon>Bacteria</taxon>
        <taxon>Pseudomonadati</taxon>
        <taxon>Bacteroidota</taxon>
        <taxon>Bacteroidia</taxon>
        <taxon>Bacteroidales</taxon>
        <taxon>Bacteroidaceae</taxon>
        <taxon>Phocaeicola</taxon>
    </lineage>
</organism>
<dbReference type="HOGENOM" id="CLU_1458544_0_0_10"/>
<dbReference type="Proteomes" id="UP000007486">
    <property type="component" value="Chromosome"/>
</dbReference>
<gene>
    <name evidence="1" type="ordered locus">Bacsa_1133</name>
</gene>
<dbReference type="STRING" id="667015.Bacsa_1133"/>
<evidence type="ECO:0000313" key="1">
    <source>
        <dbReference type="EMBL" id="ADY35720.1"/>
    </source>
</evidence>
<evidence type="ECO:0000313" key="2">
    <source>
        <dbReference type="Proteomes" id="UP000007486"/>
    </source>
</evidence>
<reference evidence="1 2" key="1">
    <citation type="journal article" date="2011" name="Stand. Genomic Sci.">
        <title>Complete genome sequence of Bacteroides salanitronis type strain (BL78).</title>
        <authorList>
            <person name="Gronow S."/>
            <person name="Held B."/>
            <person name="Lucas S."/>
            <person name="Lapidus A."/>
            <person name="Del Rio T.G."/>
            <person name="Nolan M."/>
            <person name="Tice H."/>
            <person name="Deshpande S."/>
            <person name="Cheng J.F."/>
            <person name="Pitluck S."/>
            <person name="Liolios K."/>
            <person name="Pagani I."/>
            <person name="Ivanova N."/>
            <person name="Mavromatis K."/>
            <person name="Pati A."/>
            <person name="Tapia R."/>
            <person name="Han C."/>
            <person name="Goodwin L."/>
            <person name="Chen A."/>
            <person name="Palaniappan K."/>
            <person name="Land M."/>
            <person name="Hauser L."/>
            <person name="Chang Y.J."/>
            <person name="Jeffries C.D."/>
            <person name="Brambilla E.M."/>
            <person name="Rohde M."/>
            <person name="Goker M."/>
            <person name="Detter J.C."/>
            <person name="Woyke T."/>
            <person name="Bristow J."/>
            <person name="Markowitz V."/>
            <person name="Hugenholtz P."/>
            <person name="Kyrpides N.C."/>
            <person name="Klenk H.P."/>
            <person name="Eisen J.A."/>
        </authorList>
    </citation>
    <scope>NUCLEOTIDE SEQUENCE [LARGE SCALE GENOMIC DNA]</scope>
    <source>
        <strain evidence="1 2">DSM 18170</strain>
    </source>
</reference>
<dbReference type="KEGG" id="bsa:Bacsa_1133"/>
<name>F0R5L3_PHOSB</name>
<keyword evidence="2" id="KW-1185">Reference proteome</keyword>
<proteinExistence type="predicted"/>
<dbReference type="RefSeq" id="WP_013617168.1">
    <property type="nucleotide sequence ID" value="NC_015164.1"/>
</dbReference>
<protein>
    <submittedName>
        <fullName evidence="1">Uncharacterized protein</fullName>
    </submittedName>
</protein>